<name>A0A1Y1X824_9FUNG</name>
<gene>
    <name evidence="2" type="ORF">BCR32DRAFT_327106</name>
</gene>
<feature type="signal peptide" evidence="1">
    <location>
        <begin position="1"/>
        <end position="21"/>
    </location>
</feature>
<keyword evidence="1" id="KW-0732">Signal</keyword>
<keyword evidence="3" id="KW-1185">Reference proteome</keyword>
<sequence length="147" mass="16660">MRISNIGLILFFIAFCNVVSSAPIEKREPGHAGDLHNPNIKCTYNPKTKITTCKHKRSGAVLELEEEEEESDLIKREPGHAGVLHNPNYKCTYNPKTKITTCKHKRDDEVLELEEEEEESDLIKREPGHAGVLHNPIINVLITQKPK</sequence>
<proteinExistence type="predicted"/>
<evidence type="ECO:0000256" key="1">
    <source>
        <dbReference type="SAM" id="SignalP"/>
    </source>
</evidence>
<organism evidence="2 3">
    <name type="scientific">Anaeromyces robustus</name>
    <dbReference type="NCBI Taxonomy" id="1754192"/>
    <lineage>
        <taxon>Eukaryota</taxon>
        <taxon>Fungi</taxon>
        <taxon>Fungi incertae sedis</taxon>
        <taxon>Chytridiomycota</taxon>
        <taxon>Chytridiomycota incertae sedis</taxon>
        <taxon>Neocallimastigomycetes</taxon>
        <taxon>Neocallimastigales</taxon>
        <taxon>Neocallimastigaceae</taxon>
        <taxon>Anaeromyces</taxon>
    </lineage>
</organism>
<evidence type="ECO:0000313" key="2">
    <source>
        <dbReference type="EMBL" id="ORX81899.1"/>
    </source>
</evidence>
<protein>
    <submittedName>
        <fullName evidence="2">Uncharacterized protein</fullName>
    </submittedName>
</protein>
<reference evidence="2 3" key="1">
    <citation type="submission" date="2016-08" db="EMBL/GenBank/DDBJ databases">
        <title>A Parts List for Fungal Cellulosomes Revealed by Comparative Genomics.</title>
        <authorList>
            <consortium name="DOE Joint Genome Institute"/>
            <person name="Haitjema C.H."/>
            <person name="Gilmore S.P."/>
            <person name="Henske J.K."/>
            <person name="Solomon K.V."/>
            <person name="De Groot R."/>
            <person name="Kuo A."/>
            <person name="Mondo S.J."/>
            <person name="Salamov A.A."/>
            <person name="Labutti K."/>
            <person name="Zhao Z."/>
            <person name="Chiniquy J."/>
            <person name="Barry K."/>
            <person name="Brewer H.M."/>
            <person name="Purvine S.O."/>
            <person name="Wright A.T."/>
            <person name="Boxma B."/>
            <person name="Van Alen T."/>
            <person name="Hackstein J.H."/>
            <person name="Baker S.E."/>
            <person name="Grigoriev I.V."/>
            <person name="O'Malley M.A."/>
        </authorList>
    </citation>
    <scope>NUCLEOTIDE SEQUENCE [LARGE SCALE GENOMIC DNA]</scope>
    <source>
        <strain evidence="2 3">S4</strain>
    </source>
</reference>
<comment type="caution">
    <text evidence="2">The sequence shown here is derived from an EMBL/GenBank/DDBJ whole genome shotgun (WGS) entry which is preliminary data.</text>
</comment>
<dbReference type="Proteomes" id="UP000193944">
    <property type="component" value="Unassembled WGS sequence"/>
</dbReference>
<accession>A0A1Y1X824</accession>
<reference evidence="2 3" key="2">
    <citation type="submission" date="2016-08" db="EMBL/GenBank/DDBJ databases">
        <title>Pervasive Adenine N6-methylation of Active Genes in Fungi.</title>
        <authorList>
            <consortium name="DOE Joint Genome Institute"/>
            <person name="Mondo S.J."/>
            <person name="Dannebaum R.O."/>
            <person name="Kuo R.C."/>
            <person name="Labutti K."/>
            <person name="Haridas S."/>
            <person name="Kuo A."/>
            <person name="Salamov A."/>
            <person name="Ahrendt S.R."/>
            <person name="Lipzen A."/>
            <person name="Sullivan W."/>
            <person name="Andreopoulos W.B."/>
            <person name="Clum A."/>
            <person name="Lindquist E."/>
            <person name="Daum C."/>
            <person name="Ramamoorthy G.K."/>
            <person name="Gryganskyi A."/>
            <person name="Culley D."/>
            <person name="Magnuson J.K."/>
            <person name="James T.Y."/>
            <person name="O'Malley M.A."/>
            <person name="Stajich J.E."/>
            <person name="Spatafora J.W."/>
            <person name="Visel A."/>
            <person name="Grigoriev I.V."/>
        </authorList>
    </citation>
    <scope>NUCLEOTIDE SEQUENCE [LARGE SCALE GENOMIC DNA]</scope>
    <source>
        <strain evidence="2 3">S4</strain>
    </source>
</reference>
<feature type="chain" id="PRO_5012530796" evidence="1">
    <location>
        <begin position="22"/>
        <end position="147"/>
    </location>
</feature>
<dbReference type="EMBL" id="MCFG01000108">
    <property type="protein sequence ID" value="ORX81899.1"/>
    <property type="molecule type" value="Genomic_DNA"/>
</dbReference>
<evidence type="ECO:0000313" key="3">
    <source>
        <dbReference type="Proteomes" id="UP000193944"/>
    </source>
</evidence>
<dbReference type="AlphaFoldDB" id="A0A1Y1X824"/>